<accession>A0A450SFU9</accession>
<dbReference type="InterPro" id="IPR018201">
    <property type="entry name" value="Ketoacyl_synth_AS"/>
</dbReference>
<dbReference type="SUPFAM" id="SSF47336">
    <property type="entry name" value="ACP-like"/>
    <property type="match status" value="2"/>
</dbReference>
<dbReference type="InterPro" id="IPR036736">
    <property type="entry name" value="ACP-like_sf"/>
</dbReference>
<dbReference type="InterPro" id="IPR016039">
    <property type="entry name" value="Thiolase-like"/>
</dbReference>
<evidence type="ECO:0000256" key="7">
    <source>
        <dbReference type="ARBA" id="ARBA00023098"/>
    </source>
</evidence>
<evidence type="ECO:0000256" key="6">
    <source>
        <dbReference type="ARBA" id="ARBA00022832"/>
    </source>
</evidence>
<dbReference type="SUPFAM" id="SSF52151">
    <property type="entry name" value="FabD/lysophospholipase-like"/>
    <property type="match status" value="1"/>
</dbReference>
<dbReference type="Gene3D" id="3.30.300.30">
    <property type="match status" value="2"/>
</dbReference>
<dbReference type="InterPro" id="IPR049900">
    <property type="entry name" value="PKS_mFAS_DH"/>
</dbReference>
<evidence type="ECO:0000256" key="8">
    <source>
        <dbReference type="ARBA" id="ARBA00023268"/>
    </source>
</evidence>
<dbReference type="EMBL" id="CAADFD010000010">
    <property type="protein sequence ID" value="VFJ51801.1"/>
    <property type="molecule type" value="Genomic_DNA"/>
</dbReference>
<dbReference type="GO" id="GO:0006633">
    <property type="term" value="P:fatty acid biosynthetic process"/>
    <property type="evidence" value="ECO:0007669"/>
    <property type="project" value="UniProtKB-UniPathway"/>
</dbReference>
<dbReference type="GO" id="GO:0005886">
    <property type="term" value="C:plasma membrane"/>
    <property type="evidence" value="ECO:0007669"/>
    <property type="project" value="TreeGrafter"/>
</dbReference>
<dbReference type="GO" id="GO:0004315">
    <property type="term" value="F:3-oxoacyl-[acyl-carrier-protein] synthase activity"/>
    <property type="evidence" value="ECO:0007669"/>
    <property type="project" value="InterPro"/>
</dbReference>
<dbReference type="FunFam" id="3.30.559.10:FF:000012">
    <property type="entry name" value="Non-ribosomal peptide synthetase"/>
    <property type="match status" value="1"/>
</dbReference>
<gene>
    <name evidence="13" type="ORF">BECKFW1821B_GA0114236_101027</name>
</gene>
<evidence type="ECO:0000259" key="11">
    <source>
        <dbReference type="PROSITE" id="PS52004"/>
    </source>
</evidence>
<keyword evidence="3" id="KW-0596">Phosphopantetheine</keyword>
<dbReference type="Gene3D" id="3.30.70.3290">
    <property type="match status" value="1"/>
</dbReference>
<dbReference type="InterPro" id="IPR014030">
    <property type="entry name" value="Ketoacyl_synth_N"/>
</dbReference>
<dbReference type="Pfam" id="PF00501">
    <property type="entry name" value="AMP-binding"/>
    <property type="match status" value="1"/>
</dbReference>
<evidence type="ECO:0000256" key="4">
    <source>
        <dbReference type="ARBA" id="ARBA00022553"/>
    </source>
</evidence>
<dbReference type="Gene3D" id="3.30.559.30">
    <property type="entry name" value="Nonribosomal peptide synthetase, condensation domain"/>
    <property type="match status" value="1"/>
</dbReference>
<dbReference type="InterPro" id="IPR000873">
    <property type="entry name" value="AMP-dep_synth/lig_dom"/>
</dbReference>
<evidence type="ECO:0000259" key="12">
    <source>
        <dbReference type="PROSITE" id="PS52019"/>
    </source>
</evidence>
<keyword evidence="6" id="KW-0276">Fatty acid metabolism</keyword>
<comment type="pathway">
    <text evidence="1">Lipid metabolism; fatty acid biosynthesis.</text>
</comment>
<dbReference type="Pfam" id="PF21089">
    <property type="entry name" value="PKS_DH_N"/>
    <property type="match status" value="1"/>
</dbReference>
<dbReference type="Gene3D" id="3.40.50.720">
    <property type="entry name" value="NAD(P)-binding Rossmann-like Domain"/>
    <property type="match status" value="2"/>
</dbReference>
<dbReference type="FunFam" id="3.40.47.10:FF:000042">
    <property type="entry name" value="Polyketide synthase Pks13"/>
    <property type="match status" value="1"/>
</dbReference>
<dbReference type="InterPro" id="IPR014043">
    <property type="entry name" value="Acyl_transferase_dom"/>
</dbReference>
<evidence type="ECO:0000256" key="2">
    <source>
        <dbReference type="ARBA" id="ARBA00006484"/>
    </source>
</evidence>
<comment type="similarity">
    <text evidence="2">Belongs to the short-chain dehydrogenases/reductases (SDR) family.</text>
</comment>
<dbReference type="GO" id="GO:0031177">
    <property type="term" value="F:phosphopantetheine binding"/>
    <property type="evidence" value="ECO:0007669"/>
    <property type="project" value="InterPro"/>
</dbReference>
<dbReference type="InterPro" id="IPR001227">
    <property type="entry name" value="Ac_transferase_dom_sf"/>
</dbReference>
<dbReference type="GO" id="GO:0071770">
    <property type="term" value="P:DIM/DIP cell wall layer assembly"/>
    <property type="evidence" value="ECO:0007669"/>
    <property type="project" value="TreeGrafter"/>
</dbReference>
<dbReference type="CDD" id="cd05906">
    <property type="entry name" value="A_NRPS_TubE_like"/>
    <property type="match status" value="1"/>
</dbReference>
<dbReference type="InterPro" id="IPR049552">
    <property type="entry name" value="PKS_DH_N"/>
</dbReference>
<dbReference type="InterPro" id="IPR013968">
    <property type="entry name" value="PKS_KR"/>
</dbReference>
<dbReference type="InterPro" id="IPR057326">
    <property type="entry name" value="KR_dom"/>
</dbReference>
<dbReference type="CDD" id="cd00833">
    <property type="entry name" value="PKS"/>
    <property type="match status" value="1"/>
</dbReference>
<dbReference type="InterPro" id="IPR045851">
    <property type="entry name" value="AMP-bd_C_sf"/>
</dbReference>
<dbReference type="InterPro" id="IPR042099">
    <property type="entry name" value="ANL_N_sf"/>
</dbReference>
<dbReference type="SUPFAM" id="SSF53901">
    <property type="entry name" value="Thiolase-like"/>
    <property type="match status" value="1"/>
</dbReference>
<dbReference type="Pfam" id="PF00550">
    <property type="entry name" value="PP-binding"/>
    <property type="match status" value="2"/>
</dbReference>
<dbReference type="SMART" id="SM01294">
    <property type="entry name" value="PKS_PP_betabranch"/>
    <property type="match status" value="1"/>
</dbReference>
<dbReference type="InterPro" id="IPR020845">
    <property type="entry name" value="AMP-binding_CS"/>
</dbReference>
<keyword evidence="4" id="KW-0597">Phosphoprotein</keyword>
<dbReference type="UniPathway" id="UPA00094"/>
<dbReference type="Gene3D" id="3.40.50.12780">
    <property type="entry name" value="N-terminal domain of ligase-like"/>
    <property type="match status" value="1"/>
</dbReference>
<dbReference type="SMART" id="SM00826">
    <property type="entry name" value="PKS_DH"/>
    <property type="match status" value="1"/>
</dbReference>
<name>A0A450SFU9_9GAMM</name>
<evidence type="ECO:0000256" key="1">
    <source>
        <dbReference type="ARBA" id="ARBA00005194"/>
    </source>
</evidence>
<dbReference type="PROSITE" id="PS52019">
    <property type="entry name" value="PKS_MFAS_DH"/>
    <property type="match status" value="1"/>
</dbReference>
<sequence>MMERNDLEKISAIETVLLEERSIDECAVRICKTNGGLRQTVAFIVPNGPFSPVRLHTQLQARLAEELLPSAYAPLFRLPLTTTGELDEAALARIPVIDAALIERLEQDIQLLPQIDRVAVVAEEKSNTSLSLSLSNLLPGWESIPDGNLLDRARNNRPKGPVPVSAPEKPAISHGGSLGREIPARLSDILEAAASKTGKGLVYIDLEGNEQFQCYADLLEDARRILAGMKGLDLKPGDKVIFQIEPGRDFIPAFWGCVLGGFVPVPISIAPTYRQVNSAVNKLHNAWQMLGSPPILTDSGLVGEVRSLAGLLNEKDFRVETVDDLRNHVPDHHIHDSQPDDLTLLLLTSGSTGMPKAVMLTHRNLLNMTAGTVQMNSFSGDDVTLNWMPLDHVGAIVFLGVMATDLGCRQIHVPTNLILKNPLKWLELIERQKASISWAPNFAFSLLNERAAEVNQRRWDLSSMGFLVNAGEQIVARTARNFLRLLGDHGLPDHALRPAFGMSETCSGITWSEGFSLSNSSDDMPFVDLGGPIPNASLRIVDDDNLVATEGAAGRLQVKGPSVTGGYYQNPERNREAFSDDGWFNTGDIGYLQNGRLVLTGRDKDDIIINGVNFHSHEIEAVAEEIEHVEISYTAACAVTIPGNNSDKLAIFFVGRIDNHHFLNALIKKIRGRVIQKIGVSPDYVIPVRKEAIPKTAIGKIQRSQLRQRFQASEFDFVLQQFGIPVPGSLPNWFYRGVWRQKVLPVTSTDLPAHGGFLIFLDDAGLGEAIGRELIQANQSVMFAEPGAGFEEIDGSHYRIVPDNADHYRRLLAVFAADGSESKHILHLWTYAGTPREYFGADELEGALARGVYSLLSLAQAIGEMDSGRPHRLLVVSSHSQNLSPEDKTACENPPVPVLVKTISQEMPELDCHHIDLEAEDETRERTDHILKEIRTPSREAEVAYRNGQRWVSRLERVSFPEIAPQPLPFKEGGMYLISGGLGGLGLEIAKYLSGNYNARLLLIGRTDLTEEDVPHGNKPGKASEHFDSYRRLAQSGNEIVYRAVDVCDLARLREIVAQAKSQWHCELDGIIHLAGTYHERTLMEESPESFSSILRPKVLGTWTLHQLVKDRPDTLFINFSSTSGFFGGAGAGAFAAASRFLESFSYYQRYQYHLKSYCFSWSLWDEVGMNRHSPIKKSLRAHGYHPVTTQQGLCSFLIGLRYNQARLLIGLDDANPRIRRYLETDRIESQQLTVYFTTTAADFPKTELPAVVPDRFQTTVDCNLVQLPEMPLTETGAIDKSRLSSGDVLGKATKPIAPGTGVEQQIARIWQDVLGLSDVGVHDNFFELGGHSLLLAQVQSQMQEQFGEQLSIVDMFTYPTIEALANYLAQSQSNEKNTAAQQGHERARLRAHQIVADDSDIAVIGLSCRFPGADNIEEFWRNLANGVESVDFFTTEEVIASGIAPELARDPNYVKANPILTDIESFDAGFFGYSAREVAWMDPQQRLFLECSWEAMEDAGYNPLTYEGSVGVYAGAAMNTYLLNNLYSNRHLLDSSDDLAVATLDSMGGFQMMVANDKDYLTTRVSYKLNLRGPSVNMQTACSTSLLTIHAAAQSIKGGECDMALAGGVSVQAPQKIGHLFQEGMIVSSDGHCRAFDARADGTIFGSGAGVVVLKRLKAAIADGDRVYAVIKGSAANNDGGMKVGYMAPSGDGQAGVAAEAMAIAGITADTVTYVEAHGTGTVIGDPIEVAGLAQAFRVTTDKKGFCAMGSVKTNVGHLQIASGIVGFIKTVLALHHRQIPPSLHFENPNPDINFENSPFYVNARLADWETRGTPRRAGVNSLGIGGTNVHVILQEAPEITPDGNGPECPQHLLTLSARSEAALQEAVQRYRQFFSDNPKTSLADVCSTANTGRVHFNHRLALVAGSPADAGERLRAGNYTAGQIGGERPKSVFLFTGQGSEYSGMGRQLFDTEPLFQETIDQCDAILREYDVPLLELLYPETPDLAPDISTDMTWLQPVLFSLEYALARLWQSWGVAPDVVMGHSIGEYVAACVAGVFSLEDALKLVANRGRLMQSCPEGRMLAISVSEDKALGIIAPLGDNVSLATINAPESVVVSGKPGAIEAILADLADKDGIETKLLPIPRASHSPLMEPVLAEFGKVTESVTFSRPEIPLCSNITGTLVTDEVTDPAYWVRHLREPVRFAASVRTLHDQGFDTFLEVGPKPALLGMAGQCLPDDTETLWLPSLREGSEDLQQVLQSLGQWYTRGGAVDWKSFDRGGSRRKVQLPTYPFQRQRHWIEPARPARRAGHDSASHPLLGRKLQLSRTEDIYFESEVDIPSLPWLTDHRVFDVALLPATGYLEMALAADAGVGATDRSPLRDLPPLRITNITFEQPLILPEEEAKTVQLVLSPHDGGYRFEIFSQAPGSGWMSHVAGELAAGEHDGDGAEAVDLDMLRAQCPIELPIADHYRNCRERGLDYGPSFQGIKQLFRGDGIALGEIALPGPLNGEGHEYRLHPALFDAALQVLITLSEGSGETWLPVAAEEMRSYRPAGNRLWSLVRMTGSDEKTLSADISLFDGSGAPIAEIKGFTAGRVAPETIRRHFKKQPDDLYEVTWRALPSDVAESPAKEKSESWLIFADGGGVGEELAGRLETVGDTCILVRAGTPSLSRRGMPESGVRDGNTHTLDPTDPAAFQRLLAEPFPPEAPPLAGILYLWALDAPEPPELTPETLVAAQNLVCGGALHLVQAAIENQTAAKLWLVTRNAVATGDESEPVAVAQSPLWGMGRSIAREHPELWGGLIDNPSVDELLVELIAAGRSEKKPESRQEDQIAYRGGERYVARLVRSGRPSENSLSLQANASYLITGGLGGLGLAVARWMVSEGARNLVLAGRSAPSKEAREILRELEEKDAKILVESTDISHPSQVAALFERLDGETAPLKGIIHAAGVLDDGVLREQNLARFDRLLAPKVTGGWLLHTLTQNRPLDFFVCFSSVASLIGPPGQSNHASANAFLDALAYYRHGLGLPALSINWGAWAGIGEVARLDTHLQEHLTAMGIGAIEPEWGVSVLGALMGKPENIQVAVAPTDWVRFLQQFPEVPGLFSELDSAFPKVRPARSFLEEINALPAEERQEYLFAHVRSEFNRMLGFDPSAQPDVQKNFSELGMDSLMMVEFRNRLQTSLGHALPSTLLFKHPTLEALIHYIAGEVLSSGSSQANRDGVQLPDLVPVSRQDNISLSFAQHRFWLYQTSNPDGCFFNLPYCLQITGKLDVAALKQSFDEIIGRHEILRTVFPVVDGSPIQLISPASRIDLTVKDLQGLPEETQSSEVKRLADEESYHRPFNLASGPLLRVTLMRLEEESHILLLCAHHIILDAWSLEILLKELTSFYTTILSGNPSPLSPLPIQYADYAVWQHRIFTPELKETKLDYWRQWLAKGAPPPLELSTDRQRLTATGPAGTVYYQLPSELVEKLKVLSQRTGSTLFTTMVTALIVVLYHYSGCRDIVIGSPFTNRDRQELKQLLGLTGGMLLLRLDISGNPRFSDLLHQARQTVQDAMANQYLPFDEITKILQPEQQYSSPLFRVLISFLPMALTEELVLPGVTMRSIPLDLDGAETRLDLSLTMWEKKTPSESFLQGWWRYRKDLFDEETAVRITENFQAVLEAAAARLEIPVDELPVDIPNRLG</sequence>
<protein>
    <submittedName>
        <fullName evidence="13">Acyl transferase domain-containing protein</fullName>
    </submittedName>
</protein>
<dbReference type="PROSITE" id="PS52004">
    <property type="entry name" value="KS3_2"/>
    <property type="match status" value="1"/>
</dbReference>
<feature type="active site" description="Proton donor; for dehydratase activity" evidence="9">
    <location>
        <position position="2505"/>
    </location>
</feature>
<dbReference type="InterPro" id="IPR020807">
    <property type="entry name" value="PKS_DH"/>
</dbReference>
<proteinExistence type="inferred from homology"/>
<keyword evidence="7" id="KW-0443">Lipid metabolism</keyword>
<dbReference type="SUPFAM" id="SSF51735">
    <property type="entry name" value="NAD(P)-binding Rossmann-fold domains"/>
    <property type="match status" value="4"/>
</dbReference>
<dbReference type="PROSITE" id="PS50075">
    <property type="entry name" value="CARRIER"/>
    <property type="match status" value="2"/>
</dbReference>
<dbReference type="InterPro" id="IPR014031">
    <property type="entry name" value="Ketoacyl_synth_C"/>
</dbReference>
<dbReference type="SUPFAM" id="SSF52777">
    <property type="entry name" value="CoA-dependent acyltransferases"/>
    <property type="match status" value="2"/>
</dbReference>
<evidence type="ECO:0000313" key="13">
    <source>
        <dbReference type="EMBL" id="VFJ51801.1"/>
    </source>
</evidence>
<dbReference type="InterPro" id="IPR042104">
    <property type="entry name" value="PKS_dehydratase_sf"/>
</dbReference>
<dbReference type="FunFam" id="3.40.366.10:FF:000002">
    <property type="entry name" value="Probable polyketide synthase 2"/>
    <property type="match status" value="1"/>
</dbReference>
<dbReference type="Gene3D" id="3.30.559.10">
    <property type="entry name" value="Chloramphenicol acetyltransferase-like domain"/>
    <property type="match status" value="1"/>
</dbReference>
<dbReference type="PROSITE" id="PS00455">
    <property type="entry name" value="AMP_BINDING"/>
    <property type="match status" value="1"/>
</dbReference>
<evidence type="ECO:0000259" key="10">
    <source>
        <dbReference type="PROSITE" id="PS50075"/>
    </source>
</evidence>
<dbReference type="SMART" id="SM00822">
    <property type="entry name" value="PKS_KR"/>
    <property type="match status" value="2"/>
</dbReference>
<dbReference type="GO" id="GO:0004312">
    <property type="term" value="F:fatty acid synthase activity"/>
    <property type="evidence" value="ECO:0007669"/>
    <property type="project" value="TreeGrafter"/>
</dbReference>
<keyword evidence="5 13" id="KW-0808">Transferase</keyword>
<dbReference type="Pfam" id="PF14765">
    <property type="entry name" value="PS-DH"/>
    <property type="match status" value="1"/>
</dbReference>
<feature type="region of interest" description="N-terminal hotdog fold" evidence="9">
    <location>
        <begin position="2298"/>
        <end position="2428"/>
    </location>
</feature>
<dbReference type="CDD" id="cd08953">
    <property type="entry name" value="KR_2_SDR_x"/>
    <property type="match status" value="1"/>
</dbReference>
<dbReference type="SUPFAM" id="SSF55048">
    <property type="entry name" value="Probable ACP-binding domain of malonyl-CoA ACP transacylase"/>
    <property type="match status" value="1"/>
</dbReference>
<dbReference type="InterPro" id="IPR050091">
    <property type="entry name" value="PKS_NRPS_Biosynth_Enz"/>
</dbReference>
<dbReference type="Pfam" id="PF00109">
    <property type="entry name" value="ketoacyl-synt"/>
    <property type="match status" value="1"/>
</dbReference>
<feature type="region of interest" description="C-terminal hotdog fold" evidence="9">
    <location>
        <begin position="2444"/>
        <end position="2585"/>
    </location>
</feature>
<dbReference type="InterPro" id="IPR049551">
    <property type="entry name" value="PKS_DH_C"/>
</dbReference>
<dbReference type="Gene3D" id="3.40.47.10">
    <property type="match status" value="1"/>
</dbReference>
<dbReference type="Pfam" id="PF00668">
    <property type="entry name" value="Condensation"/>
    <property type="match status" value="1"/>
</dbReference>
<dbReference type="InterPro" id="IPR036291">
    <property type="entry name" value="NAD(P)-bd_dom_sf"/>
</dbReference>
<feature type="domain" description="Ketosynthase family 3 (KS3)" evidence="11">
    <location>
        <begin position="1399"/>
        <end position="1837"/>
    </location>
</feature>
<feature type="domain" description="Carrier" evidence="10">
    <location>
        <begin position="1298"/>
        <end position="1373"/>
    </location>
</feature>
<dbReference type="SMART" id="SM00825">
    <property type="entry name" value="PKS_KS"/>
    <property type="match status" value="1"/>
</dbReference>
<dbReference type="Pfam" id="PF08659">
    <property type="entry name" value="KR"/>
    <property type="match status" value="2"/>
</dbReference>
<dbReference type="PANTHER" id="PTHR43775">
    <property type="entry name" value="FATTY ACID SYNTHASE"/>
    <property type="match status" value="1"/>
</dbReference>
<reference evidence="13" key="1">
    <citation type="submission" date="2019-02" db="EMBL/GenBank/DDBJ databases">
        <authorList>
            <person name="Gruber-Vodicka R. H."/>
            <person name="Seah K. B. B."/>
        </authorList>
    </citation>
    <scope>NUCLEOTIDE SEQUENCE</scope>
    <source>
        <strain evidence="13">BECK_BZ106</strain>
    </source>
</reference>
<feature type="domain" description="PKS/mFAS DH" evidence="12">
    <location>
        <begin position="2298"/>
        <end position="2585"/>
    </location>
</feature>
<dbReference type="Pfam" id="PF00698">
    <property type="entry name" value="Acyl_transf_1"/>
    <property type="match status" value="1"/>
</dbReference>
<dbReference type="PANTHER" id="PTHR43775:SF51">
    <property type="entry name" value="INACTIVE PHENOLPHTHIOCEROL SYNTHESIS POLYKETIDE SYNTHASE TYPE I PKS1-RELATED"/>
    <property type="match status" value="1"/>
</dbReference>
<evidence type="ECO:0000256" key="3">
    <source>
        <dbReference type="ARBA" id="ARBA00022450"/>
    </source>
</evidence>
<dbReference type="InterPro" id="IPR016036">
    <property type="entry name" value="Malonyl_transacylase_ACP-bd"/>
</dbReference>
<dbReference type="SMART" id="SM00827">
    <property type="entry name" value="PKS_AT"/>
    <property type="match status" value="1"/>
</dbReference>
<dbReference type="InterPro" id="IPR023213">
    <property type="entry name" value="CAT-like_dom_sf"/>
</dbReference>
<dbReference type="InterPro" id="IPR020841">
    <property type="entry name" value="PKS_Beta-ketoAc_synthase_dom"/>
</dbReference>
<dbReference type="Pfam" id="PF22621">
    <property type="entry name" value="CurL-like_PKS_C"/>
    <property type="match status" value="1"/>
</dbReference>
<dbReference type="InterPro" id="IPR049490">
    <property type="entry name" value="C883_1060-like_KR_N"/>
</dbReference>
<dbReference type="GO" id="GO:0044550">
    <property type="term" value="P:secondary metabolite biosynthetic process"/>
    <property type="evidence" value="ECO:0007669"/>
    <property type="project" value="UniProtKB-ARBA"/>
</dbReference>
<dbReference type="FunFam" id="1.10.1200.10:FF:000016">
    <property type="entry name" value="Non-ribosomal peptide synthase"/>
    <property type="match status" value="1"/>
</dbReference>
<organism evidence="13">
    <name type="scientific">Candidatus Kentrum sp. FW</name>
    <dbReference type="NCBI Taxonomy" id="2126338"/>
    <lineage>
        <taxon>Bacteria</taxon>
        <taxon>Pseudomonadati</taxon>
        <taxon>Pseudomonadota</taxon>
        <taxon>Gammaproteobacteria</taxon>
        <taxon>Candidatus Kentrum</taxon>
    </lineage>
</organism>
<dbReference type="GO" id="GO:0005737">
    <property type="term" value="C:cytoplasm"/>
    <property type="evidence" value="ECO:0007669"/>
    <property type="project" value="TreeGrafter"/>
</dbReference>
<dbReference type="SMART" id="SM00823">
    <property type="entry name" value="PKS_PP"/>
    <property type="match status" value="2"/>
</dbReference>
<dbReference type="Gene3D" id="3.40.366.10">
    <property type="entry name" value="Malonyl-Coenzyme A Acyl Carrier Protein, domain 2"/>
    <property type="match status" value="1"/>
</dbReference>
<dbReference type="Gene3D" id="1.10.1200.10">
    <property type="entry name" value="ACP-like"/>
    <property type="match status" value="2"/>
</dbReference>
<dbReference type="Gene3D" id="3.10.129.110">
    <property type="entry name" value="Polyketide synthase dehydratase"/>
    <property type="match status" value="1"/>
</dbReference>
<evidence type="ECO:0000256" key="5">
    <source>
        <dbReference type="ARBA" id="ARBA00022679"/>
    </source>
</evidence>
<dbReference type="InterPro" id="IPR001242">
    <property type="entry name" value="Condensation_dom"/>
</dbReference>
<dbReference type="PROSITE" id="PS00606">
    <property type="entry name" value="KS3_1"/>
    <property type="match status" value="1"/>
</dbReference>
<keyword evidence="8" id="KW-0511">Multifunctional enzyme</keyword>
<dbReference type="InterPro" id="IPR016035">
    <property type="entry name" value="Acyl_Trfase/lysoPLipase"/>
</dbReference>
<dbReference type="InterPro" id="IPR020806">
    <property type="entry name" value="PKS_PP-bd"/>
</dbReference>
<dbReference type="Pfam" id="PF02801">
    <property type="entry name" value="Ketoacyl-synt_C"/>
    <property type="match status" value="1"/>
</dbReference>
<dbReference type="Pfam" id="PF21394">
    <property type="entry name" value="Beta-ketacyl_N"/>
    <property type="match status" value="1"/>
</dbReference>
<dbReference type="CDD" id="cd08955">
    <property type="entry name" value="KR_2_FAS_SDR_x"/>
    <property type="match status" value="1"/>
</dbReference>
<feature type="active site" description="Proton acceptor; for dehydratase activity" evidence="9">
    <location>
        <position position="2330"/>
    </location>
</feature>
<feature type="domain" description="Carrier" evidence="10">
    <location>
        <begin position="3118"/>
        <end position="3193"/>
    </location>
</feature>
<dbReference type="CDD" id="cd19531">
    <property type="entry name" value="LCL_NRPS-like"/>
    <property type="match status" value="1"/>
</dbReference>
<evidence type="ECO:0000256" key="9">
    <source>
        <dbReference type="PROSITE-ProRule" id="PRU01363"/>
    </source>
</evidence>
<dbReference type="InterPro" id="IPR009081">
    <property type="entry name" value="PP-bd_ACP"/>
</dbReference>
<dbReference type="SUPFAM" id="SSF56801">
    <property type="entry name" value="Acetyl-CoA synthetase-like"/>
    <property type="match status" value="2"/>
</dbReference>